<comment type="caution">
    <text evidence="3">The sequence shown here is derived from an EMBL/GenBank/DDBJ whole genome shotgun (WGS) entry which is preliminary data.</text>
</comment>
<evidence type="ECO:0000259" key="2">
    <source>
        <dbReference type="Pfam" id="PF14349"/>
    </source>
</evidence>
<dbReference type="InterPro" id="IPR026377">
    <property type="entry name" value="Cell_surface_SprA"/>
</dbReference>
<dbReference type="RefSeq" id="WP_133943976.1">
    <property type="nucleotide sequence ID" value="NZ_SOEO01000002.1"/>
</dbReference>
<protein>
    <submittedName>
        <fullName evidence="3">Cell surface protein SprA</fullName>
    </submittedName>
</protein>
<gene>
    <name evidence="3" type="ORF">B0I22_1509</name>
</gene>
<feature type="domain" description="Gliding motility protein SprA N-terminal" evidence="2">
    <location>
        <begin position="1084"/>
        <end position="1597"/>
    </location>
</feature>
<evidence type="ECO:0000313" key="4">
    <source>
        <dbReference type="Proteomes" id="UP000295313"/>
    </source>
</evidence>
<name>A0A4R8I9K5_9FLAO</name>
<dbReference type="OrthoDB" id="9806090at2"/>
<dbReference type="Proteomes" id="UP000295313">
    <property type="component" value="Unassembled WGS sequence"/>
</dbReference>
<accession>A0A4R8I9K5</accession>
<evidence type="ECO:0000256" key="1">
    <source>
        <dbReference type="SAM" id="SignalP"/>
    </source>
</evidence>
<sequence>MKKNIYLYKLTLLFLFFVGSTSIFAQEKPSDSLVSIRTDFSLADPIRYDAFYDIKTGMYYLYPKIGNSVVGAPIAMTFEEYKTYVMENNLRTYYEEKSLLNDLGRRKDQSDAKKKGLLPAITIKNKMFENVFGGNKIELIPQGFASFDLGGLYQKIDNPLVLPQNRTSFAINIQQRIQLGITGKVGENLQLKANYDTQSGFAFENRMNMVWQQKGTWKDLMNKGLNEKGNDPEDKIIKRVEVGNISMPLSTSLIRGSQSLFGLKTEFQLGKTTGTLVFSQQQGEAKTIVAQGGGTMSTFKVNAYDYEDNQHFFLGKYFLDNYDTALANYPLINSRVNITRLEVWVLDQGGANLETQKPIIGIRDLGEQDGTTPSNTNQGLYGAITSTLGTNREASSPPDLLNGNTFPGSTQPYSNNGEQYIFNRKARRLTSSEYKYNTQLGYISLNQRLNNEQFLAVSYSYTLNGSSQVYKVGEFAEENSVLVAKLLRSNVSVNTTSPMWDLMMKNIYSLNTSQIQPQDFLLNVYYKDPNSGGKVNYLPGATYGTDPNNPNLNPFPPDTNLLRLFNLDRLNINNDVQTNANGERGDGVFDFVNGITVDAENGKIIFTKAKPFGSYLESILSNTDKSSYVFNDIYNKQKNPQSDVPLRYTIEGRYKGSQGQGISLGAINVPQGSVKVTANGAQLMEGVDYTVDYMTGTVNIINETVKQSGQAINISLENQLTFNTQRKSFWGLNLERKFSDHLMVGATVVNYSERPLTQKVNYGQEAVSNTMAGFNMMYNNELPFLTRLTDKIPFVNTEAPSNLNFKAEGAYLIPGQSKGINDQSYIDDFEQTTSKISLKEPAMWSLASRPEKNKDDLVTFPMNVDNDNLTSGYGRGLLSWYTIDPRFYGVGGGAPNGINAQALSNHASRRVEMRELFNSRDFVAGEQTILNTFDITYYPEQRGPYNVNPLTESPSQRWAGLMRPISVTNFVTSNIDYVEFWMMDPRADGNNLGTDPKLLLQLGNVSEDVLKDGKLQYENGLPTGSTPTNTSSTNWGTQPSQFPILYAFSTEGDERAQQDLGYDGMNGTQEQEKFGVNFVNPITNELDPASDNFVFYMSDQFQGDLASSLTERYRYFRNPEGNSAANSMEVSSQTPDAEDVNRDYNLDLTENYNQYTIDLSASSMVLGQNKIVDVKEVDAKFENGQSRKVKWFLFRIPVAQYDGVTGGEVVEGSSASVLNNVRFARLLMKGFDQTSTLRFGTFDLVRSDWRKYANLIVSPAVDNEDEGNSPSVQDINSNFDVGSVNLEENGQGSPPYVLPPGIDRQVLSGNAGAQRQNESSLYMKVTNLSGEARGVFKNTSLDMRRYKKLQMFVHAQNLLQTNLTKDPNAKFFIRFGSDAVDNYYEYESSLNYTSQNATSPLDIWPSENEVNLEIENFVNAKLKRDELIRSGGQNIADRYIFPDYGDNDKKIYVKGRPSIGNITTILIGVRNTVPGAADKIFRADPKTLVLWVNEIRLSEIENKGGYAGNASLNFNLGDFAMVNANASYASVGFGAIDQKPSERSQDENSAFSINTTVNVDKFLPEKVGMKIPVNYSYTQTMTNPKYNPLDNDIELSKAPNEGELKKVVSTYTQQRSIGVVNMRKERMNPDKKPKFYDVENLNVTAIYNDDFYRDVYTKRNYRQYLKGYVEYNYTFKPYVLKPFNKMVSDTAKSYKYLRWIKEVNFNPIPTRLSFRTILDRNYNELEYRNVDALLSGNPGNDFETIRNRNFFFGWQYSLGFNFTKSLKLEINSETKTLNDQIDVNSMNNRSIFGNPFRAGRPVLYNHRAQLNYRLPFEYFPYLDFINAEVSYQFQYNWNARSTAVRNFQNPETGAIDNLGNISQNTNAIVATSTVDIPKFFGKFNYFKKINETMQKRRQEIDSLNNVYNTAFTKKNSRFKFKSYKFKNKLTPIQAVAYALTSFKQLDFNYNENNGIMLPGLLSAPNFYGVGQTLGGPTVGFLLGSQADIRRTVIENGWVSNSTLMNDVYSEMSNRTFTGNLQVMPANDLRIDFNVLQNYNRNYTQGGYNVVDDLTDYRGYRDAFGTEMITYSNTTWSFKTAFKDGAALYQSIKDNALAISQQYEGIQDREGFTAGYSKSNSYVLIPAFQAAIEGKSPKKLSNPTKAGIPLPNWKLVYSGLRNLPIVNSQFSKFDILHSYVSTFTMAGVQSSIDYYNIDPSNTSTAYDSNGNRYNPYSFTQVGYVEQFSPLVGFDVTMRNNMQFRFNYNRDRTYVLGLVNTTLTEELGNEFVVGYGYILKDLKIRINYKSKPRDIKSDLNIRADLSMRDSKTTITNILIDDSQITGGQKIFSLKFSADYNMSQNLNLKFFYDQMMTKYKISTAFPLSTVRAGITATLTFGGTGN</sequence>
<evidence type="ECO:0000313" key="3">
    <source>
        <dbReference type="EMBL" id="TDX83921.1"/>
    </source>
</evidence>
<reference evidence="3 4" key="1">
    <citation type="submission" date="2019-03" db="EMBL/GenBank/DDBJ databases">
        <title>Genomic Encyclopedia of Type Strains, Phase III (KMG-III): the genomes of soil and plant-associated and newly described type strains.</title>
        <authorList>
            <person name="Whitman W."/>
        </authorList>
    </citation>
    <scope>NUCLEOTIDE SEQUENCE [LARGE SCALE GENOMIC DNA]</scope>
    <source>
        <strain evidence="3 4">CGMCC 1.12802</strain>
    </source>
</reference>
<dbReference type="NCBIfam" id="TIGR04189">
    <property type="entry name" value="surface_SprA"/>
    <property type="match status" value="1"/>
</dbReference>
<dbReference type="InterPro" id="IPR025684">
    <property type="entry name" value="SprA_N_dom"/>
</dbReference>
<feature type="signal peptide" evidence="1">
    <location>
        <begin position="1"/>
        <end position="25"/>
    </location>
</feature>
<keyword evidence="4" id="KW-1185">Reference proteome</keyword>
<keyword evidence="1" id="KW-0732">Signal</keyword>
<organism evidence="3 4">
    <name type="scientific">Epilithonimonas xixisoli</name>
    <dbReference type="NCBI Taxonomy" id="1476462"/>
    <lineage>
        <taxon>Bacteria</taxon>
        <taxon>Pseudomonadati</taxon>
        <taxon>Bacteroidota</taxon>
        <taxon>Flavobacteriia</taxon>
        <taxon>Flavobacteriales</taxon>
        <taxon>Weeksellaceae</taxon>
        <taxon>Chryseobacterium group</taxon>
        <taxon>Epilithonimonas</taxon>
    </lineage>
</organism>
<dbReference type="EMBL" id="SOEO01000002">
    <property type="protein sequence ID" value="TDX83921.1"/>
    <property type="molecule type" value="Genomic_DNA"/>
</dbReference>
<dbReference type="Pfam" id="PF14349">
    <property type="entry name" value="SprA_N"/>
    <property type="match status" value="2"/>
</dbReference>
<feature type="domain" description="Gliding motility protein SprA N-terminal" evidence="2">
    <location>
        <begin position="61"/>
        <end position="349"/>
    </location>
</feature>
<feature type="chain" id="PRO_5020382434" evidence="1">
    <location>
        <begin position="26"/>
        <end position="2382"/>
    </location>
</feature>
<proteinExistence type="predicted"/>